<evidence type="ECO:0000313" key="2">
    <source>
        <dbReference type="EMBL" id="TKR85657.1"/>
    </source>
</evidence>
<name>A0A4U5NPT4_POPAL</name>
<protein>
    <submittedName>
        <fullName evidence="2">Uncharacterized protein</fullName>
    </submittedName>
</protein>
<organism evidence="2">
    <name type="scientific">Populus alba</name>
    <name type="common">White poplar</name>
    <dbReference type="NCBI Taxonomy" id="43335"/>
    <lineage>
        <taxon>Eukaryota</taxon>
        <taxon>Viridiplantae</taxon>
        <taxon>Streptophyta</taxon>
        <taxon>Embryophyta</taxon>
        <taxon>Tracheophyta</taxon>
        <taxon>Spermatophyta</taxon>
        <taxon>Magnoliopsida</taxon>
        <taxon>eudicotyledons</taxon>
        <taxon>Gunneridae</taxon>
        <taxon>Pentapetalae</taxon>
        <taxon>rosids</taxon>
        <taxon>fabids</taxon>
        <taxon>Malpighiales</taxon>
        <taxon>Salicaceae</taxon>
        <taxon>Saliceae</taxon>
        <taxon>Populus</taxon>
    </lineage>
</organism>
<feature type="compositionally biased region" description="Polar residues" evidence="1">
    <location>
        <begin position="95"/>
        <end position="105"/>
    </location>
</feature>
<comment type="caution">
    <text evidence="2">The sequence shown here is derived from an EMBL/GenBank/DDBJ whole genome shotgun (WGS) entry which is preliminary data.</text>
</comment>
<dbReference type="EMBL" id="RCHU01000939">
    <property type="protein sequence ID" value="TKR85657.1"/>
    <property type="molecule type" value="Genomic_DNA"/>
</dbReference>
<proteinExistence type="predicted"/>
<accession>A0A4U5NPT4</accession>
<dbReference type="AlphaFoldDB" id="A0A4U5NPT4"/>
<feature type="compositionally biased region" description="Basic and acidic residues" evidence="1">
    <location>
        <begin position="85"/>
        <end position="94"/>
    </location>
</feature>
<gene>
    <name evidence="2" type="ORF">D5086_0000247990</name>
</gene>
<reference evidence="2" key="1">
    <citation type="submission" date="2018-10" db="EMBL/GenBank/DDBJ databases">
        <title>Population genomic analysis revealed the cold adaptation of white poplar.</title>
        <authorList>
            <person name="Liu Y.-J."/>
        </authorList>
    </citation>
    <scope>NUCLEOTIDE SEQUENCE [LARGE SCALE GENOMIC DNA]</scope>
    <source>
        <strain evidence="2">PAL-ZL1</strain>
    </source>
</reference>
<sequence length="141" mass="15741">MDVIFDELKFYYSSTNVTPTCPEDVRHLANHEEVFYFDIKLAIPPTSKLSDKDSSTMDTPTVIYSCSRYTSMDTSIATNPCSQDSNDHCEKSHQPLDSTFPPSAPVNSSQESLLIPILQIQPNNSSKICLPFDIAHHTLPS</sequence>
<feature type="region of interest" description="Disordered" evidence="1">
    <location>
        <begin position="81"/>
        <end position="105"/>
    </location>
</feature>
<evidence type="ECO:0000256" key="1">
    <source>
        <dbReference type="SAM" id="MobiDB-lite"/>
    </source>
</evidence>